<dbReference type="OrthoDB" id="1683318at2"/>
<protein>
    <submittedName>
        <fullName evidence="2">Carboxymuconolactone decarboxylase family protein</fullName>
    </submittedName>
</protein>
<dbReference type="InterPro" id="IPR003779">
    <property type="entry name" value="CMD-like"/>
</dbReference>
<sequence length="119" mass="12453">MVEDWVALIGDMNGAVRNLRQAAPDVMKSFSEMARAAHGAKALDAQTRELVALAISVAVRCDPCIAYHAKAAVKHGASREEISETLAMAVYMGAGPSVMYAAKALEAVDQMSAGQASTS</sequence>
<evidence type="ECO:0000313" key="3">
    <source>
        <dbReference type="Proteomes" id="UP000297737"/>
    </source>
</evidence>
<dbReference type="GO" id="GO:0051920">
    <property type="term" value="F:peroxiredoxin activity"/>
    <property type="evidence" value="ECO:0007669"/>
    <property type="project" value="InterPro"/>
</dbReference>
<dbReference type="InterPro" id="IPR029032">
    <property type="entry name" value="AhpD-like"/>
</dbReference>
<dbReference type="PANTHER" id="PTHR33930">
    <property type="entry name" value="ALKYL HYDROPEROXIDE REDUCTASE AHPD"/>
    <property type="match status" value="1"/>
</dbReference>
<keyword evidence="3" id="KW-1185">Reference proteome</keyword>
<dbReference type="InterPro" id="IPR004675">
    <property type="entry name" value="AhpD_core"/>
</dbReference>
<name>A0A4Y9EPD9_9SPHN</name>
<reference evidence="2 3" key="1">
    <citation type="submission" date="2019-02" db="EMBL/GenBank/DDBJ databases">
        <title>Polymorphobacter sp. isolated from the lake at the Tibet of China.</title>
        <authorList>
            <person name="Li A."/>
        </authorList>
    </citation>
    <scope>NUCLEOTIDE SEQUENCE [LARGE SCALE GENOMIC DNA]</scope>
    <source>
        <strain evidence="2 3">DJ1R-1</strain>
    </source>
</reference>
<accession>A0A4Y9EPD9</accession>
<evidence type="ECO:0000259" key="1">
    <source>
        <dbReference type="Pfam" id="PF02627"/>
    </source>
</evidence>
<dbReference type="NCBIfam" id="TIGR00778">
    <property type="entry name" value="ahpD_dom"/>
    <property type="match status" value="1"/>
</dbReference>
<dbReference type="PANTHER" id="PTHR33930:SF2">
    <property type="entry name" value="BLR3452 PROTEIN"/>
    <property type="match status" value="1"/>
</dbReference>
<feature type="domain" description="Carboxymuconolactone decarboxylase-like" evidence="1">
    <location>
        <begin position="24"/>
        <end position="107"/>
    </location>
</feature>
<dbReference type="EMBL" id="SIHO01000001">
    <property type="protein sequence ID" value="TFU05504.1"/>
    <property type="molecule type" value="Genomic_DNA"/>
</dbReference>
<comment type="caution">
    <text evidence="2">The sequence shown here is derived from an EMBL/GenBank/DDBJ whole genome shotgun (WGS) entry which is preliminary data.</text>
</comment>
<proteinExistence type="predicted"/>
<dbReference type="RefSeq" id="WP_135244229.1">
    <property type="nucleotide sequence ID" value="NZ_SIHO01000001.1"/>
</dbReference>
<organism evidence="2 3">
    <name type="scientific">Glacieibacterium arshaanense</name>
    <dbReference type="NCBI Taxonomy" id="2511025"/>
    <lineage>
        <taxon>Bacteria</taxon>
        <taxon>Pseudomonadati</taxon>
        <taxon>Pseudomonadota</taxon>
        <taxon>Alphaproteobacteria</taxon>
        <taxon>Sphingomonadales</taxon>
        <taxon>Sphingosinicellaceae</taxon>
        <taxon>Glacieibacterium</taxon>
    </lineage>
</organism>
<dbReference type="Proteomes" id="UP000297737">
    <property type="component" value="Unassembled WGS sequence"/>
</dbReference>
<dbReference type="Gene3D" id="1.20.1290.10">
    <property type="entry name" value="AhpD-like"/>
    <property type="match status" value="1"/>
</dbReference>
<dbReference type="AlphaFoldDB" id="A0A4Y9EPD9"/>
<dbReference type="SUPFAM" id="SSF69118">
    <property type="entry name" value="AhpD-like"/>
    <property type="match status" value="1"/>
</dbReference>
<gene>
    <name evidence="2" type="ORF">EUV02_00175</name>
</gene>
<evidence type="ECO:0000313" key="2">
    <source>
        <dbReference type="EMBL" id="TFU05504.1"/>
    </source>
</evidence>
<dbReference type="Pfam" id="PF02627">
    <property type="entry name" value="CMD"/>
    <property type="match status" value="1"/>
</dbReference>